<dbReference type="PANTHER" id="PTHR12482">
    <property type="entry name" value="LIPASE ROG1-RELATED-RELATED"/>
    <property type="match status" value="1"/>
</dbReference>
<dbReference type="SUPFAM" id="SSF53474">
    <property type="entry name" value="alpha/beta-Hydrolases"/>
    <property type="match status" value="1"/>
</dbReference>
<name>A0A1R1YP57_9FUNG</name>
<dbReference type="InterPro" id="IPR029058">
    <property type="entry name" value="AB_hydrolase_fold"/>
</dbReference>
<protein>
    <submittedName>
        <fullName evidence="4">Putative lipase</fullName>
    </submittedName>
</protein>
<dbReference type="Pfam" id="PF05057">
    <property type="entry name" value="DUF676"/>
    <property type="match status" value="1"/>
</dbReference>
<dbReference type="InterPro" id="IPR044294">
    <property type="entry name" value="Lipase-like"/>
</dbReference>
<dbReference type="GO" id="GO:0047372">
    <property type="term" value="F:monoacylglycerol lipase activity"/>
    <property type="evidence" value="ECO:0007669"/>
    <property type="project" value="TreeGrafter"/>
</dbReference>
<dbReference type="EMBL" id="LSSM01000508">
    <property type="protein sequence ID" value="OMJ28688.1"/>
    <property type="molecule type" value="Genomic_DNA"/>
</dbReference>
<dbReference type="InterPro" id="IPR007751">
    <property type="entry name" value="DUF676_lipase-like"/>
</dbReference>
<dbReference type="Proteomes" id="UP000187429">
    <property type="component" value="Unassembled WGS sequence"/>
</dbReference>
<organism evidence="4 5">
    <name type="scientific">Smittium culicis</name>
    <dbReference type="NCBI Taxonomy" id="133412"/>
    <lineage>
        <taxon>Eukaryota</taxon>
        <taxon>Fungi</taxon>
        <taxon>Fungi incertae sedis</taxon>
        <taxon>Zoopagomycota</taxon>
        <taxon>Kickxellomycotina</taxon>
        <taxon>Harpellomycetes</taxon>
        <taxon>Harpellales</taxon>
        <taxon>Legeriomycetaceae</taxon>
        <taxon>Smittium</taxon>
    </lineage>
</organism>
<dbReference type="Gene3D" id="3.40.50.1820">
    <property type="entry name" value="alpha/beta hydrolase"/>
    <property type="match status" value="1"/>
</dbReference>
<evidence type="ECO:0000313" key="4">
    <source>
        <dbReference type="EMBL" id="OMJ28688.1"/>
    </source>
</evidence>
<comment type="caution">
    <text evidence="4">The sequence shown here is derived from an EMBL/GenBank/DDBJ whole genome shotgun (WGS) entry which is preliminary data.</text>
</comment>
<proteinExistence type="inferred from homology"/>
<reference evidence="5" key="1">
    <citation type="submission" date="2017-01" db="EMBL/GenBank/DDBJ databases">
        <authorList>
            <person name="Wang Y."/>
            <person name="White M."/>
            <person name="Kvist S."/>
            <person name="Moncalvo J.-M."/>
        </authorList>
    </citation>
    <scope>NUCLEOTIDE SEQUENCE [LARGE SCALE GENOMIC DNA]</scope>
    <source>
        <strain evidence="5">ID-206-W2</strain>
    </source>
</reference>
<sequence>MSSLLVSTAQNLLNPEPEDTFLDEVYGSLSIGDICRYNLSVIVVLPYKDIVESNPLEDSNYFIEKNINADLDNSILNNHKVKKPLNPNNSNIDQNPIQRGWDLTSVPKKLLITTINTSPIHKNLSLLKKEGPYSLSVLVKPEIEAKSSHKFFKTKKNSKSDDSIDYSKNHDSDFRISNKKLSRSSRLKEKPASCLAILCGGSWSTSVPLQDLVKQEIEDWVSNKKVSRINMNKDKSLKLHFNYTISAISEVILPPAAVSFQISIKASGTHDSPKTNTTAQLSLTDDTASLFQLPDPSIFKDESEPGIHLVVLSHGIHGSRLDLLYLHEQLNMKFNLKRIKLGANDNRRVVFLTHDVNHGKTVDGIEAGGKRIANRILELVCWFENEEWYRARCNESHSPNHRISFIGHSLGGLYNVSGIEHLSIATSYRFFQIFKPINFISIATPWLGIFEMGNVAQWACSWGILRQTGRDLILGDVDEFVSGSDLSSKSDTHLNGITPASPAKDKIICNNKLCLIHQNQNDSDLHKSTDKSNNLDHFYDSKEYLNNQSNAYSTQSLSPRLFTETYIFKLSNPNSAAHKSLKLFKFHTAYANIQSDWEVGFLTSSILLDPKNVESSLKFSGENEFNRFNTAEMNSNSNADLSSNLYSGYSTSHKKYINSDLISDKNSKIYSNSDLEQKNAITKSPSLADYSTVSSALNPWRIQVIANPLYSLFRNTLSFLGLIDRERDSLVLRENGVASINHDDNQSKKSFFIERSSSEISPEPITSTAIRNSREELATISTTSISSSSKAGSKELSAPVGSLAKSIEISATQSKHEAALYELASHQLKSQNREYKLWALDMNACKSVIVYDQVVPESDPLFDNIHYLDPLFTPGKSRASDSDYLSYSDLPGGYLSRSLNNDGLGAFGSFAENSKFSKNYAGIGNPSPLHNDPVTDHFPETKHSDPHLAMSSSVQRGIPVAPIKINKKKSGALSNELNFAASETYSKSATQISTSNFDRFRGFARPTETGGEPRDASPSPIPPTSSGHKPCTEDGSFRRVSIDNKENMSGTAWIQKMAQNWHMSINWRIVAVKFEYDAHHQIVVRREGSNNNGIPVIHHLLNNHDLD</sequence>
<gene>
    <name evidence="4" type="ORF">AYI69_g1831</name>
</gene>
<evidence type="ECO:0000259" key="3">
    <source>
        <dbReference type="Pfam" id="PF05057"/>
    </source>
</evidence>
<feature type="domain" description="DUF676" evidence="3">
    <location>
        <begin position="306"/>
        <end position="479"/>
    </location>
</feature>
<accession>A0A1R1YP57</accession>
<dbReference type="PANTHER" id="PTHR12482:SF62">
    <property type="entry name" value="LIPASE ROG1-RELATED"/>
    <property type="match status" value="1"/>
</dbReference>
<dbReference type="OrthoDB" id="5368485at2759"/>
<dbReference type="AlphaFoldDB" id="A0A1R1YP57"/>
<evidence type="ECO:0000256" key="2">
    <source>
        <dbReference type="SAM" id="MobiDB-lite"/>
    </source>
</evidence>
<feature type="region of interest" description="Disordered" evidence="2">
    <location>
        <begin position="1002"/>
        <end position="1035"/>
    </location>
</feature>
<keyword evidence="5" id="KW-1185">Reference proteome</keyword>
<evidence type="ECO:0000313" key="5">
    <source>
        <dbReference type="Proteomes" id="UP000187429"/>
    </source>
</evidence>
<comment type="similarity">
    <text evidence="1">Belongs to the putative lipase ROG1 family.</text>
</comment>
<evidence type="ECO:0000256" key="1">
    <source>
        <dbReference type="ARBA" id="ARBA00007920"/>
    </source>
</evidence>